<name>A0ACA9LNL7_9GLOM</name>
<reference evidence="1" key="1">
    <citation type="submission" date="2021-06" db="EMBL/GenBank/DDBJ databases">
        <authorList>
            <person name="Kallberg Y."/>
            <person name="Tangrot J."/>
            <person name="Rosling A."/>
        </authorList>
    </citation>
    <scope>NUCLEOTIDE SEQUENCE</scope>
    <source>
        <strain evidence="1">CL356</strain>
    </source>
</reference>
<dbReference type="Proteomes" id="UP000789525">
    <property type="component" value="Unassembled WGS sequence"/>
</dbReference>
<sequence>MEALEKMGDDTPYHCPACPPGGVNSVDGFVKQEDEEARLKQNECAAADCRIQEAYLIERLVGRKPCAEQPGQFAWLVKWDGYGIEQCTWKPTWTFDSASLIREFHASAVKEGIGMDVLLEPVTKGDQSSGVILLQEALEFAGVQGATKWNDDFARVKPCAVSLSRGLSGTSTVSDELPTQGPERDREWTRPAADSAAEQEIRRSTADDDDIQDCYQPGYSLELTRVVRVLARGHFNVEFENCLMNEWTGRGLKGSAINLRGQGHSLTEQQKHIKTLVHSSSFSPTPSVALELSYTDAPAANDTVYTADDGTKFVYNAGDIAWTLASTALVWLMIPGVGYLYSGLLRRKNALNQLWLAMVTIAVVSFQGANSLEISNTPPSSASSRNPAWAQPASPPSYSASTNSCSPPSPP</sequence>
<protein>
    <submittedName>
        <fullName evidence="1">12152_t:CDS:1</fullName>
    </submittedName>
</protein>
<dbReference type="EMBL" id="CAJVPT010007105">
    <property type="protein sequence ID" value="CAG8537479.1"/>
    <property type="molecule type" value="Genomic_DNA"/>
</dbReference>
<evidence type="ECO:0000313" key="1">
    <source>
        <dbReference type="EMBL" id="CAG8537479.1"/>
    </source>
</evidence>
<organism evidence="1 2">
    <name type="scientific">Acaulospora colombiana</name>
    <dbReference type="NCBI Taxonomy" id="27376"/>
    <lineage>
        <taxon>Eukaryota</taxon>
        <taxon>Fungi</taxon>
        <taxon>Fungi incertae sedis</taxon>
        <taxon>Mucoromycota</taxon>
        <taxon>Glomeromycotina</taxon>
        <taxon>Glomeromycetes</taxon>
        <taxon>Diversisporales</taxon>
        <taxon>Acaulosporaceae</taxon>
        <taxon>Acaulospora</taxon>
    </lineage>
</organism>
<proteinExistence type="predicted"/>
<gene>
    <name evidence="1" type="ORF">ACOLOM_LOCUS4331</name>
</gene>
<evidence type="ECO:0000313" key="2">
    <source>
        <dbReference type="Proteomes" id="UP000789525"/>
    </source>
</evidence>
<keyword evidence="2" id="KW-1185">Reference proteome</keyword>
<accession>A0ACA9LNL7</accession>
<comment type="caution">
    <text evidence="1">The sequence shown here is derived from an EMBL/GenBank/DDBJ whole genome shotgun (WGS) entry which is preliminary data.</text>
</comment>